<evidence type="ECO:0000313" key="1">
    <source>
        <dbReference type="EMBL" id="CEK80676.1"/>
    </source>
</evidence>
<gene>
    <name evidence="1" type="primary">ORF122066</name>
    <name evidence="2" type="synonym">ORF122072</name>
    <name evidence="3" type="synonym">ORF122086</name>
</gene>
<evidence type="ECO:0000313" key="3">
    <source>
        <dbReference type="EMBL" id="CEK80679.1"/>
    </source>
</evidence>
<dbReference type="EMBL" id="HACG01033811">
    <property type="protein sequence ID" value="CEK80676.1"/>
    <property type="molecule type" value="Transcribed_RNA"/>
</dbReference>
<protein>
    <submittedName>
        <fullName evidence="1">Uncharacterized protein</fullName>
    </submittedName>
</protein>
<dbReference type="EMBL" id="HACG01033812">
    <property type="protein sequence ID" value="CEK80677.1"/>
    <property type="molecule type" value="Transcribed_RNA"/>
</dbReference>
<name>A0A0B7AKZ9_9EUPU</name>
<dbReference type="EMBL" id="HACG01033814">
    <property type="protein sequence ID" value="CEK80679.1"/>
    <property type="molecule type" value="Transcribed_RNA"/>
</dbReference>
<accession>A0A0B7AKZ9</accession>
<organism evidence="1">
    <name type="scientific">Arion vulgaris</name>
    <dbReference type="NCBI Taxonomy" id="1028688"/>
    <lineage>
        <taxon>Eukaryota</taxon>
        <taxon>Metazoa</taxon>
        <taxon>Spiralia</taxon>
        <taxon>Lophotrochozoa</taxon>
        <taxon>Mollusca</taxon>
        <taxon>Gastropoda</taxon>
        <taxon>Heterobranchia</taxon>
        <taxon>Euthyneura</taxon>
        <taxon>Panpulmonata</taxon>
        <taxon>Eupulmonata</taxon>
        <taxon>Stylommatophora</taxon>
        <taxon>Helicina</taxon>
        <taxon>Arionoidea</taxon>
        <taxon>Arionidae</taxon>
        <taxon>Arion</taxon>
    </lineage>
</organism>
<proteinExistence type="predicted"/>
<reference evidence="1" key="1">
    <citation type="submission" date="2014-12" db="EMBL/GenBank/DDBJ databases">
        <title>Insight into the proteome of Arion vulgaris.</title>
        <authorList>
            <person name="Aradska J."/>
            <person name="Bulat T."/>
            <person name="Smidak R."/>
            <person name="Sarate P."/>
            <person name="Gangsoo J."/>
            <person name="Sialana F."/>
            <person name="Bilban M."/>
            <person name="Lubec G."/>
        </authorList>
    </citation>
    <scope>NUCLEOTIDE SEQUENCE</scope>
    <source>
        <tissue evidence="1">Skin</tissue>
    </source>
</reference>
<dbReference type="AlphaFoldDB" id="A0A0B7AKZ9"/>
<evidence type="ECO:0000313" key="2">
    <source>
        <dbReference type="EMBL" id="CEK80677.1"/>
    </source>
</evidence>
<sequence>MYYRLVPPSSMLYKNDISLLEEIPRREDIFSVDKERHFLQTVCPLCVCQKRNAWNNHYLSA</sequence>